<evidence type="ECO:0000313" key="2">
    <source>
        <dbReference type="EMBL" id="QSI78728.1"/>
    </source>
</evidence>
<keyword evidence="1" id="KW-0812">Transmembrane</keyword>
<reference evidence="2 3" key="1">
    <citation type="submission" date="2021-02" db="EMBL/GenBank/DDBJ databases">
        <title>Niveibacterium changnyeongensis HC41.</title>
        <authorList>
            <person name="Kang M."/>
        </authorList>
    </citation>
    <scope>NUCLEOTIDE SEQUENCE [LARGE SCALE GENOMIC DNA]</scope>
    <source>
        <strain evidence="2 3">HC41</strain>
    </source>
</reference>
<feature type="transmembrane region" description="Helical" evidence="1">
    <location>
        <begin position="72"/>
        <end position="90"/>
    </location>
</feature>
<keyword evidence="3" id="KW-1185">Reference proteome</keyword>
<sequence>MDYLLLKCLHVGFVVLSATGFIARGIGVLIDAPWVRQRWARVVPHIVDTGLLASAVALAWTLRVAPFRDDWLTAKVLGLLGYIVLGSYALKRGRTRQAKAATFVAALLVLAYIVSVALTRRPTPWW</sequence>
<dbReference type="PANTHER" id="PTHR39594:SF1">
    <property type="entry name" value="PROTEIN YCHQ"/>
    <property type="match status" value="1"/>
</dbReference>
<evidence type="ECO:0000256" key="1">
    <source>
        <dbReference type="SAM" id="Phobius"/>
    </source>
</evidence>
<dbReference type="EMBL" id="CP071060">
    <property type="protein sequence ID" value="QSI78728.1"/>
    <property type="molecule type" value="Genomic_DNA"/>
</dbReference>
<protein>
    <submittedName>
        <fullName evidence="2">SirB2 family protein</fullName>
    </submittedName>
</protein>
<organism evidence="2 3">
    <name type="scientific">Niveibacterium microcysteis</name>
    <dbReference type="NCBI Taxonomy" id="2811415"/>
    <lineage>
        <taxon>Bacteria</taxon>
        <taxon>Pseudomonadati</taxon>
        <taxon>Pseudomonadota</taxon>
        <taxon>Betaproteobacteria</taxon>
        <taxon>Rhodocyclales</taxon>
        <taxon>Rhodocyclaceae</taxon>
        <taxon>Niveibacterium</taxon>
    </lineage>
</organism>
<name>A0ABX7MAJ0_9RHOO</name>
<dbReference type="PANTHER" id="PTHR39594">
    <property type="entry name" value="PROTEIN YCHQ"/>
    <property type="match status" value="1"/>
</dbReference>
<proteinExistence type="predicted"/>
<dbReference type="Proteomes" id="UP000663570">
    <property type="component" value="Chromosome"/>
</dbReference>
<keyword evidence="1" id="KW-0472">Membrane</keyword>
<evidence type="ECO:0000313" key="3">
    <source>
        <dbReference type="Proteomes" id="UP000663570"/>
    </source>
</evidence>
<dbReference type="InterPro" id="IPR007360">
    <property type="entry name" value="SirB"/>
</dbReference>
<dbReference type="Pfam" id="PF04247">
    <property type="entry name" value="SirB"/>
    <property type="match status" value="1"/>
</dbReference>
<feature type="transmembrane region" description="Helical" evidence="1">
    <location>
        <begin position="102"/>
        <end position="119"/>
    </location>
</feature>
<feature type="transmembrane region" description="Helical" evidence="1">
    <location>
        <begin position="12"/>
        <end position="30"/>
    </location>
</feature>
<dbReference type="PIRSF" id="PIRSF005610">
    <property type="entry name" value="SirB"/>
    <property type="match status" value="1"/>
</dbReference>
<accession>A0ABX7MAJ0</accession>
<gene>
    <name evidence="2" type="ORF">JY500_09040</name>
</gene>
<dbReference type="RefSeq" id="WP_206256117.1">
    <property type="nucleotide sequence ID" value="NZ_CP071060.1"/>
</dbReference>
<keyword evidence="1" id="KW-1133">Transmembrane helix</keyword>
<feature type="transmembrane region" description="Helical" evidence="1">
    <location>
        <begin position="42"/>
        <end position="60"/>
    </location>
</feature>